<keyword evidence="6" id="KW-0004">4Fe-4S</keyword>
<dbReference type="PROSITE" id="PS01155">
    <property type="entry name" value="ENDONUCLEASE_III_2"/>
    <property type="match status" value="1"/>
</dbReference>
<accession>A0A1G6LFT9</accession>
<dbReference type="Proteomes" id="UP000242317">
    <property type="component" value="Unassembled WGS sequence"/>
</dbReference>
<evidence type="ECO:0000256" key="5">
    <source>
        <dbReference type="ARBA" id="ARBA00022023"/>
    </source>
</evidence>
<evidence type="ECO:0000313" key="17">
    <source>
        <dbReference type="Proteomes" id="UP000242317"/>
    </source>
</evidence>
<dbReference type="FunFam" id="1.10.340.30:FF:000002">
    <property type="entry name" value="Adenine DNA glycosylase"/>
    <property type="match status" value="1"/>
</dbReference>
<dbReference type="GO" id="GO:0046872">
    <property type="term" value="F:metal ion binding"/>
    <property type="evidence" value="ECO:0007669"/>
    <property type="project" value="UniProtKB-UniRule"/>
</dbReference>
<evidence type="ECO:0000256" key="14">
    <source>
        <dbReference type="RuleBase" id="RU365096"/>
    </source>
</evidence>
<keyword evidence="13 14" id="KW-0326">Glycosidase</keyword>
<dbReference type="AlphaFoldDB" id="A0A1G6LFT9"/>
<dbReference type="Gene3D" id="1.10.340.30">
    <property type="entry name" value="Hypothetical protein, domain 2"/>
    <property type="match status" value="1"/>
</dbReference>
<reference evidence="17" key="1">
    <citation type="submission" date="2016-09" db="EMBL/GenBank/DDBJ databases">
        <authorList>
            <person name="Varghese N."/>
            <person name="Submissions S."/>
        </authorList>
    </citation>
    <scope>NUCLEOTIDE SEQUENCE [LARGE SCALE GENOMIC DNA]</scope>
    <source>
        <strain evidence="17">ANC 3699</strain>
    </source>
</reference>
<dbReference type="GO" id="GO:0035485">
    <property type="term" value="F:adenine/guanine mispair binding"/>
    <property type="evidence" value="ECO:0007669"/>
    <property type="project" value="TreeGrafter"/>
</dbReference>
<keyword evidence="9" id="KW-0378">Hydrolase</keyword>
<dbReference type="NCBIfam" id="TIGR01084">
    <property type="entry name" value="mutY"/>
    <property type="match status" value="1"/>
</dbReference>
<dbReference type="InterPro" id="IPR015797">
    <property type="entry name" value="NUDIX_hydrolase-like_dom_sf"/>
</dbReference>
<dbReference type="InterPro" id="IPR004036">
    <property type="entry name" value="Endonuclease-III-like_CS2"/>
</dbReference>
<dbReference type="GO" id="GO:0000701">
    <property type="term" value="F:purine-specific mismatch base pair DNA N-glycosylase activity"/>
    <property type="evidence" value="ECO:0007669"/>
    <property type="project" value="UniProtKB-EC"/>
</dbReference>
<dbReference type="InterPro" id="IPR029119">
    <property type="entry name" value="MutY_C"/>
</dbReference>
<dbReference type="GO" id="GO:0032357">
    <property type="term" value="F:oxidized purine DNA binding"/>
    <property type="evidence" value="ECO:0007669"/>
    <property type="project" value="TreeGrafter"/>
</dbReference>
<dbReference type="PROSITE" id="PS00764">
    <property type="entry name" value="ENDONUCLEASE_III_1"/>
    <property type="match status" value="1"/>
</dbReference>
<evidence type="ECO:0000256" key="3">
    <source>
        <dbReference type="ARBA" id="ARBA00008343"/>
    </source>
</evidence>
<evidence type="ECO:0000256" key="1">
    <source>
        <dbReference type="ARBA" id="ARBA00000843"/>
    </source>
</evidence>
<gene>
    <name evidence="16" type="ORF">SAMN05421749_10551</name>
</gene>
<keyword evidence="17" id="KW-1185">Reference proteome</keyword>
<evidence type="ECO:0000256" key="7">
    <source>
        <dbReference type="ARBA" id="ARBA00022723"/>
    </source>
</evidence>
<dbReference type="InterPro" id="IPR011257">
    <property type="entry name" value="DNA_glycosylase"/>
</dbReference>
<dbReference type="GO" id="GO:0006298">
    <property type="term" value="P:mismatch repair"/>
    <property type="evidence" value="ECO:0007669"/>
    <property type="project" value="TreeGrafter"/>
</dbReference>
<evidence type="ECO:0000256" key="4">
    <source>
        <dbReference type="ARBA" id="ARBA00012045"/>
    </source>
</evidence>
<comment type="function">
    <text evidence="2">Adenine glycosylase active on G-A mispairs. MutY also corrects error-prone DNA synthesis past GO lesions which are due to the oxidatively damaged form of guanine: 7,8-dihydro-8-oxoguanine (8-oxo-dGTP).</text>
</comment>
<proteinExistence type="inferred from homology"/>
<protein>
    <recommendedName>
        <fullName evidence="5 14">Adenine DNA glycosylase</fullName>
        <ecNumber evidence="4 14">3.2.2.31</ecNumber>
    </recommendedName>
</protein>
<dbReference type="GO" id="GO:0006284">
    <property type="term" value="P:base-excision repair"/>
    <property type="evidence" value="ECO:0007669"/>
    <property type="project" value="UniProtKB-UniRule"/>
</dbReference>
<keyword evidence="7" id="KW-0479">Metal-binding</keyword>
<evidence type="ECO:0000256" key="6">
    <source>
        <dbReference type="ARBA" id="ARBA00022485"/>
    </source>
</evidence>
<evidence type="ECO:0000256" key="10">
    <source>
        <dbReference type="ARBA" id="ARBA00023004"/>
    </source>
</evidence>
<dbReference type="PANTHER" id="PTHR42944">
    <property type="entry name" value="ADENINE DNA GLYCOSYLASE"/>
    <property type="match status" value="1"/>
</dbReference>
<keyword evidence="8 14" id="KW-0227">DNA damage</keyword>
<dbReference type="InterPro" id="IPR023170">
    <property type="entry name" value="HhH_base_excis_C"/>
</dbReference>
<dbReference type="CDD" id="cd03431">
    <property type="entry name" value="NUDIX_DNA_Glycosylase_C-MutY"/>
    <property type="match status" value="1"/>
</dbReference>
<dbReference type="Pfam" id="PF14815">
    <property type="entry name" value="NUDIX_4"/>
    <property type="match status" value="1"/>
</dbReference>
<dbReference type="CDD" id="cd00056">
    <property type="entry name" value="ENDO3c"/>
    <property type="match status" value="1"/>
</dbReference>
<keyword evidence="12" id="KW-0234">DNA repair</keyword>
<dbReference type="SUPFAM" id="SSF48150">
    <property type="entry name" value="DNA-glycosylase"/>
    <property type="match status" value="1"/>
</dbReference>
<evidence type="ECO:0000256" key="8">
    <source>
        <dbReference type="ARBA" id="ARBA00022763"/>
    </source>
</evidence>
<sequence length="373" mass="42814">MPHSPNQDLEQWVAQVTASPLHYQQIFSQNLLTWFAKHGRHDLPWQVQDDPYKVWVSEIMLQQTQVKTVLRYFDRFIQRFPTVHDLAKAEWDEVAPYWAGLGYYARARNLHKAVRQVDAQGSLPTDLDGWMALAGIGRSTAGALMSLGLGQFGVILDGNVKRVLSRFFAIAEDLSSSKNEKLLWQLATALVPEKQHADYTQAIMDLGATLCTPKKPLCMYCPMHGDCQAFSQDRVLDFPQKKIKKAVPIKHADVLIIEFEQQWLWYKRPDQGIWGGLHCLPMIEHSHPQDDQLQALIEKHQLQATDTIQIKHQFTHFTWLLNCHRFIVTADQADQLKNHFPADDSVQFVSCNDLKQLAISTAMQKVVDHFHTK</sequence>
<keyword evidence="11" id="KW-0411">Iron-sulfur</keyword>
<dbReference type="PANTHER" id="PTHR42944:SF1">
    <property type="entry name" value="ADENINE DNA GLYCOSYLASE"/>
    <property type="match status" value="1"/>
</dbReference>
<dbReference type="EC" id="3.2.2.31" evidence="4 14"/>
<feature type="domain" description="HhH-GPD" evidence="15">
    <location>
        <begin position="60"/>
        <end position="209"/>
    </location>
</feature>
<evidence type="ECO:0000256" key="11">
    <source>
        <dbReference type="ARBA" id="ARBA00023014"/>
    </source>
</evidence>
<dbReference type="EMBL" id="FMYK01000005">
    <property type="protein sequence ID" value="SDC42091.1"/>
    <property type="molecule type" value="Genomic_DNA"/>
</dbReference>
<evidence type="ECO:0000256" key="12">
    <source>
        <dbReference type="ARBA" id="ARBA00023204"/>
    </source>
</evidence>
<evidence type="ECO:0000256" key="9">
    <source>
        <dbReference type="ARBA" id="ARBA00022801"/>
    </source>
</evidence>
<dbReference type="GO" id="GO:0051539">
    <property type="term" value="F:4 iron, 4 sulfur cluster binding"/>
    <property type="evidence" value="ECO:0007669"/>
    <property type="project" value="UniProtKB-UniRule"/>
</dbReference>
<dbReference type="InterPro" id="IPR003265">
    <property type="entry name" value="HhH-GPD_domain"/>
</dbReference>
<evidence type="ECO:0000256" key="2">
    <source>
        <dbReference type="ARBA" id="ARBA00002933"/>
    </source>
</evidence>
<comment type="cofactor">
    <cofactor evidence="14">
        <name>[4Fe-4S] cluster</name>
        <dbReference type="ChEBI" id="CHEBI:49883"/>
    </cofactor>
    <text evidence="14">Binds 1 [4Fe-4S] cluster.</text>
</comment>
<evidence type="ECO:0000313" key="16">
    <source>
        <dbReference type="EMBL" id="SDC42091.1"/>
    </source>
</evidence>
<dbReference type="InterPro" id="IPR044298">
    <property type="entry name" value="MIG/MutY"/>
</dbReference>
<comment type="catalytic activity">
    <reaction evidence="1 14">
        <text>Hydrolyzes free adenine bases from 7,8-dihydro-8-oxoguanine:adenine mismatched double-stranded DNA, leaving an apurinic site.</text>
        <dbReference type="EC" id="3.2.2.31"/>
    </reaction>
</comment>
<dbReference type="InterPro" id="IPR004035">
    <property type="entry name" value="Endouclease-III_FeS-bd_BS"/>
</dbReference>
<keyword evidence="10 14" id="KW-0408">Iron</keyword>
<dbReference type="SUPFAM" id="SSF55811">
    <property type="entry name" value="Nudix"/>
    <property type="match status" value="1"/>
</dbReference>
<dbReference type="SMART" id="SM00478">
    <property type="entry name" value="ENDO3c"/>
    <property type="match status" value="1"/>
</dbReference>
<evidence type="ECO:0000259" key="15">
    <source>
        <dbReference type="SMART" id="SM00478"/>
    </source>
</evidence>
<evidence type="ECO:0000256" key="13">
    <source>
        <dbReference type="ARBA" id="ARBA00023295"/>
    </source>
</evidence>
<comment type="similarity">
    <text evidence="3 14">Belongs to the Nth/MutY family.</text>
</comment>
<organism evidence="16 17">
    <name type="scientific">Acinetobacter marinus</name>
    <dbReference type="NCBI Taxonomy" id="281375"/>
    <lineage>
        <taxon>Bacteria</taxon>
        <taxon>Pseudomonadati</taxon>
        <taxon>Pseudomonadota</taxon>
        <taxon>Gammaproteobacteria</taxon>
        <taxon>Moraxellales</taxon>
        <taxon>Moraxellaceae</taxon>
        <taxon>Acinetobacter</taxon>
    </lineage>
</organism>
<dbReference type="InterPro" id="IPR005760">
    <property type="entry name" value="A/G_AdeGlyc_MutY"/>
</dbReference>
<dbReference type="Gene3D" id="3.90.79.10">
    <property type="entry name" value="Nucleoside Triphosphate Pyrophosphohydrolase"/>
    <property type="match status" value="1"/>
</dbReference>
<dbReference type="OrthoDB" id="9802365at2"/>
<dbReference type="Gene3D" id="1.10.1670.10">
    <property type="entry name" value="Helix-hairpin-Helix base-excision DNA repair enzymes (C-terminal)"/>
    <property type="match status" value="1"/>
</dbReference>
<name>A0A1G6LFT9_9GAMM</name>
<dbReference type="Pfam" id="PF00730">
    <property type="entry name" value="HhH-GPD"/>
    <property type="match status" value="1"/>
</dbReference>
<dbReference type="GO" id="GO:0034039">
    <property type="term" value="F:8-oxo-7,8-dihydroguanine DNA N-glycosylase activity"/>
    <property type="evidence" value="ECO:0007669"/>
    <property type="project" value="TreeGrafter"/>
</dbReference>